<dbReference type="NCBIfam" id="NF047518">
    <property type="entry name" value="LIC_10091_fam"/>
    <property type="match status" value="1"/>
</dbReference>
<gene>
    <name evidence="2" type="ORF">CH357_02600</name>
</gene>
<reference evidence="2 3" key="1">
    <citation type="submission" date="2017-07" db="EMBL/GenBank/DDBJ databases">
        <title>Leptospira spp. isolated from tropical soils.</title>
        <authorList>
            <person name="Thibeaux R."/>
            <person name="Iraola G."/>
            <person name="Ferres I."/>
            <person name="Bierque E."/>
            <person name="Girault D."/>
            <person name="Soupe-Gilbert M.-E."/>
            <person name="Picardeau M."/>
            <person name="Goarant C."/>
        </authorList>
    </citation>
    <scope>NUCLEOTIDE SEQUENCE [LARGE SCALE GENOMIC DNA]</scope>
    <source>
        <strain evidence="2 3">MCA1-C-A1</strain>
    </source>
</reference>
<protein>
    <recommendedName>
        <fullName evidence="1">DUF7790 domain-containing protein</fullName>
    </recommendedName>
</protein>
<organism evidence="2 3">
    <name type="scientific">Leptospira hartskeerlii</name>
    <dbReference type="NCBI Taxonomy" id="2023177"/>
    <lineage>
        <taxon>Bacteria</taxon>
        <taxon>Pseudomonadati</taxon>
        <taxon>Spirochaetota</taxon>
        <taxon>Spirochaetia</taxon>
        <taxon>Leptospirales</taxon>
        <taxon>Leptospiraceae</taxon>
        <taxon>Leptospira</taxon>
    </lineage>
</organism>
<dbReference type="Proteomes" id="UP000232196">
    <property type="component" value="Unassembled WGS sequence"/>
</dbReference>
<dbReference type="Pfam" id="PF25046">
    <property type="entry name" value="DUF7790"/>
    <property type="match status" value="1"/>
</dbReference>
<feature type="domain" description="DUF7790" evidence="1">
    <location>
        <begin position="76"/>
        <end position="352"/>
    </location>
</feature>
<comment type="caution">
    <text evidence="2">The sequence shown here is derived from an EMBL/GenBank/DDBJ whole genome shotgun (WGS) entry which is preliminary data.</text>
</comment>
<dbReference type="EMBL" id="NPDN01000001">
    <property type="protein sequence ID" value="PJZ27456.1"/>
    <property type="molecule type" value="Genomic_DNA"/>
</dbReference>
<keyword evidence="3" id="KW-1185">Reference proteome</keyword>
<evidence type="ECO:0000313" key="3">
    <source>
        <dbReference type="Proteomes" id="UP000232196"/>
    </source>
</evidence>
<accession>A0A2M9XIE6</accession>
<sequence length="361" mass="41332">MRKKGPSMVVLHKNKKNLFLTALFICSVFYLIDCSTGQGQGDHSVFGRKASLTREGLQLSAIDTPPADRHLHAEHYPSSNERRLDLFKSRVVGLGGGYMGVGTDQNLTLIAWARSEFAYLFDFDPVTVSINRLHLHFIEISPTYPEYEKLWDPKNKNDVLSIIEKRFSNDPEYQVILKSYQIALRKGAVPQRLGDLHKISKVYPEFTSFHNDTKDYDYLRNLVLDGKIIAIDGNLLGDKTINSISEKAKELEIPIRILYTSNAEEYFRYPEGMRKNFLNLYGDSKSIVIRTVTKGAKVYGFPDGEMFPVAFPFHYNIQSLDNLKTWLTKENVLYTTILLRNRKPIEKGFSLIEALPPEPKK</sequence>
<evidence type="ECO:0000313" key="2">
    <source>
        <dbReference type="EMBL" id="PJZ27456.1"/>
    </source>
</evidence>
<name>A0A2M9XIE6_9LEPT</name>
<evidence type="ECO:0000259" key="1">
    <source>
        <dbReference type="Pfam" id="PF25046"/>
    </source>
</evidence>
<proteinExistence type="predicted"/>
<dbReference type="OrthoDB" id="344308at2"/>
<dbReference type="InterPro" id="IPR056692">
    <property type="entry name" value="DUF7790"/>
</dbReference>
<dbReference type="CDD" id="cd21179">
    <property type="entry name" value="LIC_1098-like"/>
    <property type="match status" value="1"/>
</dbReference>
<dbReference type="RefSeq" id="WP_100705190.1">
    <property type="nucleotide sequence ID" value="NZ_NPDL01000010.1"/>
</dbReference>
<dbReference type="AlphaFoldDB" id="A0A2M9XIE6"/>